<evidence type="ECO:0000256" key="2">
    <source>
        <dbReference type="ARBA" id="ARBA00022617"/>
    </source>
</evidence>
<evidence type="ECO:0000259" key="9">
    <source>
        <dbReference type="Pfam" id="PF03918"/>
    </source>
</evidence>
<keyword evidence="6 7" id="KW-0408">Iron</keyword>
<keyword evidence="7" id="KW-1133">Transmembrane helix</keyword>
<dbReference type="Gene3D" id="1.10.8.640">
    <property type="entry name" value="Cytochrome C biogenesis protein"/>
    <property type="match status" value="1"/>
</dbReference>
<keyword evidence="4 7" id="KW-0732">Signal</keyword>
<dbReference type="InterPro" id="IPR051263">
    <property type="entry name" value="C-type_cytochrome_biogenesis"/>
</dbReference>
<keyword evidence="7" id="KW-0812">Transmembrane</keyword>
<comment type="caution">
    <text evidence="10">The sequence shown here is derived from an EMBL/GenBank/DDBJ whole genome shotgun (WGS) entry which is preliminary data.</text>
</comment>
<comment type="function">
    <text evidence="7">Possible subunit of a heme lyase.</text>
</comment>
<feature type="region of interest" description="Disordered" evidence="8">
    <location>
        <begin position="143"/>
        <end position="162"/>
    </location>
</feature>
<comment type="similarity">
    <text evidence="1 7">Belongs to the CcmH/CycL/Ccl2/NrfF family.</text>
</comment>
<evidence type="ECO:0000313" key="10">
    <source>
        <dbReference type="EMBL" id="CAH0534075.1"/>
    </source>
</evidence>
<name>A0ABN8DVY3_9VIBR</name>
<reference evidence="10" key="1">
    <citation type="submission" date="2021-11" db="EMBL/GenBank/DDBJ databases">
        <authorList>
            <person name="Rodrigo-Torres L."/>
            <person name="Arahal R. D."/>
            <person name="Lucena T."/>
        </authorList>
    </citation>
    <scope>NUCLEOTIDE SEQUENCE</scope>
    <source>
        <strain evidence="10">CECT 7929</strain>
    </source>
</reference>
<keyword evidence="3 7" id="KW-0479">Metal-binding</keyword>
<dbReference type="InterPro" id="IPR005616">
    <property type="entry name" value="CcmH/CycL/Ccl2/NrfF_N"/>
</dbReference>
<dbReference type="Proteomes" id="UP000838672">
    <property type="component" value="Unassembled WGS sequence"/>
</dbReference>
<keyword evidence="11" id="KW-1185">Reference proteome</keyword>
<keyword evidence="5" id="KW-0201">Cytochrome c-type biogenesis</keyword>
<evidence type="ECO:0000313" key="11">
    <source>
        <dbReference type="Proteomes" id="UP000838672"/>
    </source>
</evidence>
<dbReference type="PANTHER" id="PTHR47870">
    <property type="entry name" value="CYTOCHROME C-TYPE BIOGENESIS PROTEIN CCMH"/>
    <property type="match status" value="1"/>
</dbReference>
<dbReference type="CDD" id="cd16378">
    <property type="entry name" value="CcmH_N"/>
    <property type="match status" value="1"/>
</dbReference>
<sequence>MKTWMMLVLGILLSGSVMAAEVYQFDDAKQETLFHELSAELRCPTCQNNSLADSNAPLASDLRRKTYEMVQEGKSRDEIVDYMKARYGNFISYEPPLTASTAILWFGPVLFLLFGALVLWRMSKRGSQAAPEHLSDEERARLAALMQDQEQAQNQDQKEKDA</sequence>
<gene>
    <name evidence="10" type="primary">ccmH</name>
    <name evidence="10" type="ORF">VST7929_01976</name>
</gene>
<dbReference type="RefSeq" id="WP_237466479.1">
    <property type="nucleotide sequence ID" value="NZ_CAKLDI010000001.1"/>
</dbReference>
<protein>
    <recommendedName>
        <fullName evidence="7">Cytochrome c-type biogenesis protein</fullName>
    </recommendedName>
</protein>
<feature type="domain" description="CcmH/CycL/Ccl2/NrfF N-terminal" evidence="9">
    <location>
        <begin position="9"/>
        <end position="146"/>
    </location>
</feature>
<evidence type="ECO:0000256" key="3">
    <source>
        <dbReference type="ARBA" id="ARBA00022723"/>
    </source>
</evidence>
<dbReference type="PANTHER" id="PTHR47870:SF1">
    <property type="entry name" value="CYTOCHROME C-TYPE BIOGENESIS PROTEIN CCMH"/>
    <property type="match status" value="1"/>
</dbReference>
<feature type="chain" id="PRO_5044970351" description="Cytochrome c-type biogenesis protein" evidence="7">
    <location>
        <begin position="20"/>
        <end position="162"/>
    </location>
</feature>
<accession>A0ABN8DVY3</accession>
<dbReference type="EMBL" id="CAKLDI010000001">
    <property type="protein sequence ID" value="CAH0534075.1"/>
    <property type="molecule type" value="Genomic_DNA"/>
</dbReference>
<evidence type="ECO:0000256" key="7">
    <source>
        <dbReference type="RuleBase" id="RU364112"/>
    </source>
</evidence>
<keyword evidence="2 7" id="KW-0349">Heme</keyword>
<keyword evidence="7" id="KW-0472">Membrane</keyword>
<evidence type="ECO:0000256" key="4">
    <source>
        <dbReference type="ARBA" id="ARBA00022729"/>
    </source>
</evidence>
<dbReference type="InterPro" id="IPR038297">
    <property type="entry name" value="CcmH/CycL/NrfF/Ccl2_sf"/>
</dbReference>
<evidence type="ECO:0000256" key="6">
    <source>
        <dbReference type="ARBA" id="ARBA00023004"/>
    </source>
</evidence>
<feature type="signal peptide" evidence="7">
    <location>
        <begin position="1"/>
        <end position="19"/>
    </location>
</feature>
<proteinExistence type="inferred from homology"/>
<evidence type="ECO:0000256" key="8">
    <source>
        <dbReference type="SAM" id="MobiDB-lite"/>
    </source>
</evidence>
<organism evidence="10 11">
    <name type="scientific">Vibrio stylophorae</name>
    <dbReference type="NCBI Taxonomy" id="659351"/>
    <lineage>
        <taxon>Bacteria</taxon>
        <taxon>Pseudomonadati</taxon>
        <taxon>Pseudomonadota</taxon>
        <taxon>Gammaproteobacteria</taxon>
        <taxon>Vibrionales</taxon>
        <taxon>Vibrionaceae</taxon>
        <taxon>Vibrio</taxon>
    </lineage>
</organism>
<dbReference type="Pfam" id="PF03918">
    <property type="entry name" value="CcmH"/>
    <property type="match status" value="1"/>
</dbReference>
<feature type="transmembrane region" description="Helical" evidence="7">
    <location>
        <begin position="102"/>
        <end position="120"/>
    </location>
</feature>
<evidence type="ECO:0000256" key="1">
    <source>
        <dbReference type="ARBA" id="ARBA00010342"/>
    </source>
</evidence>
<evidence type="ECO:0000256" key="5">
    <source>
        <dbReference type="ARBA" id="ARBA00022748"/>
    </source>
</evidence>